<sequence>MTGVDLSEGMLGKARDGGLYDELRVADLTDTLRQPGARWDMIAAGDTFPMSEPWVMCSTARRRP</sequence>
<proteinExistence type="predicted"/>
<dbReference type="AlphaFoldDB" id="A0A974P204"/>
<dbReference type="EMBL" id="CP068570">
    <property type="protein sequence ID" value="QQZ49467.1"/>
    <property type="molecule type" value="Genomic_DNA"/>
</dbReference>
<name>A0A974P204_9CAUL</name>
<evidence type="ECO:0008006" key="2">
    <source>
        <dbReference type="Google" id="ProtNLM"/>
    </source>
</evidence>
<organism evidence="1">
    <name type="scientific">Phenylobacterium glaciei</name>
    <dbReference type="NCBI Taxonomy" id="2803784"/>
    <lineage>
        <taxon>Bacteria</taxon>
        <taxon>Pseudomonadati</taxon>
        <taxon>Pseudomonadota</taxon>
        <taxon>Alphaproteobacteria</taxon>
        <taxon>Caulobacterales</taxon>
        <taxon>Caulobacteraceae</taxon>
        <taxon>Phenylobacterium</taxon>
    </lineage>
</organism>
<reference evidence="1" key="1">
    <citation type="submission" date="2021-01" db="EMBL/GenBank/DDBJ databases">
        <title>Genome sequence of Phenylobacterium sp. 20VBR1 isolated from a valley glaceir, Ny-Alesund, Svalbard.</title>
        <authorList>
            <person name="Thomas F.A."/>
            <person name="Krishnan K.P."/>
            <person name="Sinha R.K."/>
        </authorList>
    </citation>
    <scope>NUCLEOTIDE SEQUENCE</scope>
    <source>
        <strain evidence="1">20VBR1</strain>
    </source>
</reference>
<dbReference type="InterPro" id="IPR029063">
    <property type="entry name" value="SAM-dependent_MTases_sf"/>
</dbReference>
<gene>
    <name evidence="1" type="ORF">JKL49_21170</name>
</gene>
<accession>A0A974P204</accession>
<protein>
    <recommendedName>
        <fullName evidence="2">Methyltransferase domain-containing protein</fullName>
    </recommendedName>
</protein>
<evidence type="ECO:0000313" key="1">
    <source>
        <dbReference type="EMBL" id="QQZ49467.1"/>
    </source>
</evidence>
<dbReference type="SUPFAM" id="SSF53335">
    <property type="entry name" value="S-adenosyl-L-methionine-dependent methyltransferases"/>
    <property type="match status" value="1"/>
</dbReference>